<keyword evidence="7 14" id="KW-0732">Signal</keyword>
<dbReference type="InterPro" id="IPR015956">
    <property type="entry name" value="Peniciliin-bd_prot_C_sf"/>
</dbReference>
<comment type="catalytic activity">
    <reaction evidence="12">
        <text>Preferential cleavage: (Ac)2-L-Lys-D-Ala-|-D-Ala. Also transpeptidation of peptidyl-alanyl moieties that are N-acyl substituents of D-alanine.</text>
        <dbReference type="EC" id="3.4.16.4"/>
    </reaction>
</comment>
<evidence type="ECO:0000256" key="13">
    <source>
        <dbReference type="RuleBase" id="RU004016"/>
    </source>
</evidence>
<organism evidence="16 17">
    <name type="scientific">Ideonella margarita</name>
    <dbReference type="NCBI Taxonomy" id="2984191"/>
    <lineage>
        <taxon>Bacteria</taxon>
        <taxon>Pseudomonadati</taxon>
        <taxon>Pseudomonadota</taxon>
        <taxon>Betaproteobacteria</taxon>
        <taxon>Burkholderiales</taxon>
        <taxon>Sphaerotilaceae</taxon>
        <taxon>Ideonella</taxon>
    </lineage>
</organism>
<evidence type="ECO:0000256" key="7">
    <source>
        <dbReference type="ARBA" id="ARBA00022729"/>
    </source>
</evidence>
<evidence type="ECO:0000256" key="1">
    <source>
        <dbReference type="ARBA" id="ARBA00003217"/>
    </source>
</evidence>
<feature type="chain" id="PRO_5046081974" description="serine-type D-Ala-D-Ala carboxypeptidase" evidence="14">
    <location>
        <begin position="24"/>
        <end position="386"/>
    </location>
</feature>
<comment type="similarity">
    <text evidence="3 13">Belongs to the peptidase S11 family.</text>
</comment>
<proteinExistence type="inferred from homology"/>
<evidence type="ECO:0000256" key="14">
    <source>
        <dbReference type="SAM" id="SignalP"/>
    </source>
</evidence>
<dbReference type="Gene3D" id="2.60.410.10">
    <property type="entry name" value="D-Ala-D-Ala carboxypeptidase, C-terminal domain"/>
    <property type="match status" value="1"/>
</dbReference>
<dbReference type="SUPFAM" id="SSF56601">
    <property type="entry name" value="beta-lactamase/transpeptidase-like"/>
    <property type="match status" value="1"/>
</dbReference>
<evidence type="ECO:0000313" key="17">
    <source>
        <dbReference type="Proteomes" id="UP001379945"/>
    </source>
</evidence>
<sequence length="386" mass="41729">MNRIPFVLVAAALSLSASLPALAQAPQAPDIVARGYLLVDLTANQVLAERNADAPAEPASLTKLMTAYVVFSALRDKKLALEQRLPVSERAWSERKGGGSLMFIDPKMTPTVDELLKGMIVQSGNDAAVALAEGAAGSVDAFVAQMNRQAQAWGLKNTSFKNVTGLTEAGHRSTARELAEIAQRIIRDFPDRYAYYAIKEYSFNNIRQDNRNLLLRRDPTVDGMKTGYTDAAGYCLISSAQRDFPNGKRRLLSVVMGAESMQGRANESQKLLNWGYTAFDAVRLFEADKPVTVAPVWKGKSNEARLGGSGALYVAVPKGEGDRIRTAVERNDPLVAPLTKGQRVGTLKVTTAAGTPVASVPLVAMDDVPQAGLLGRAWDALRLWIK</sequence>
<keyword evidence="10" id="KW-0573">Peptidoglycan synthesis</keyword>
<evidence type="ECO:0000256" key="2">
    <source>
        <dbReference type="ARBA" id="ARBA00004752"/>
    </source>
</evidence>
<dbReference type="InterPro" id="IPR018044">
    <property type="entry name" value="Peptidase_S11"/>
</dbReference>
<evidence type="ECO:0000256" key="9">
    <source>
        <dbReference type="ARBA" id="ARBA00022960"/>
    </source>
</evidence>
<keyword evidence="5 16" id="KW-0121">Carboxypeptidase</keyword>
<dbReference type="EC" id="3.4.16.4" evidence="4"/>
<keyword evidence="9" id="KW-0133">Cell shape</keyword>
<protein>
    <recommendedName>
        <fullName evidence="4">serine-type D-Ala-D-Ala carboxypeptidase</fullName>
        <ecNumber evidence="4">3.4.16.4</ecNumber>
    </recommendedName>
</protein>
<evidence type="ECO:0000256" key="6">
    <source>
        <dbReference type="ARBA" id="ARBA00022670"/>
    </source>
</evidence>
<keyword evidence="17" id="KW-1185">Reference proteome</keyword>
<dbReference type="InterPro" id="IPR001967">
    <property type="entry name" value="Peptidase_S11_N"/>
</dbReference>
<evidence type="ECO:0000256" key="3">
    <source>
        <dbReference type="ARBA" id="ARBA00007164"/>
    </source>
</evidence>
<comment type="pathway">
    <text evidence="2">Cell wall biogenesis; peptidoglycan biosynthesis.</text>
</comment>
<dbReference type="InterPro" id="IPR037167">
    <property type="entry name" value="Peptidase_S11_C_sf"/>
</dbReference>
<dbReference type="EMBL" id="JBBUTI010000003">
    <property type="protein sequence ID" value="MEK8045611.1"/>
    <property type="molecule type" value="Genomic_DNA"/>
</dbReference>
<dbReference type="GO" id="GO:0004180">
    <property type="term" value="F:carboxypeptidase activity"/>
    <property type="evidence" value="ECO:0007669"/>
    <property type="project" value="UniProtKB-KW"/>
</dbReference>
<evidence type="ECO:0000313" key="16">
    <source>
        <dbReference type="EMBL" id="MEK8045611.1"/>
    </source>
</evidence>
<dbReference type="Gene3D" id="3.40.710.10">
    <property type="entry name" value="DD-peptidase/beta-lactamase superfamily"/>
    <property type="match status" value="1"/>
</dbReference>
<feature type="domain" description="Peptidase S11 D-Ala-D-Ala carboxypeptidase A C-terminal" evidence="15">
    <location>
        <begin position="279"/>
        <end position="370"/>
    </location>
</feature>
<comment type="caution">
    <text evidence="16">The sequence shown here is derived from an EMBL/GenBank/DDBJ whole genome shotgun (WGS) entry which is preliminary data.</text>
</comment>
<keyword evidence="11" id="KW-0961">Cell wall biogenesis/degradation</keyword>
<evidence type="ECO:0000259" key="15">
    <source>
        <dbReference type="SMART" id="SM00936"/>
    </source>
</evidence>
<accession>A0ABU9C187</accession>
<evidence type="ECO:0000256" key="12">
    <source>
        <dbReference type="ARBA" id="ARBA00034000"/>
    </source>
</evidence>
<dbReference type="Pfam" id="PF07943">
    <property type="entry name" value="PBP5_C"/>
    <property type="match status" value="1"/>
</dbReference>
<evidence type="ECO:0000256" key="8">
    <source>
        <dbReference type="ARBA" id="ARBA00022801"/>
    </source>
</evidence>
<feature type="signal peptide" evidence="14">
    <location>
        <begin position="1"/>
        <end position="23"/>
    </location>
</feature>
<reference evidence="16 17" key="1">
    <citation type="submission" date="2024-04" db="EMBL/GenBank/DDBJ databases">
        <title>Novel species of the genus Ideonella isolated from streams.</title>
        <authorList>
            <person name="Lu H."/>
        </authorList>
    </citation>
    <scope>NUCLEOTIDE SEQUENCE [LARGE SCALE GENOMIC DNA]</scope>
    <source>
        <strain evidence="16 17">LYT19W</strain>
    </source>
</reference>
<dbReference type="PRINTS" id="PR00725">
    <property type="entry name" value="DADACBPTASE1"/>
</dbReference>
<dbReference type="InterPro" id="IPR012907">
    <property type="entry name" value="Peptidase_S11_C"/>
</dbReference>
<dbReference type="RefSeq" id="WP_341397885.1">
    <property type="nucleotide sequence ID" value="NZ_JBBUTI010000003.1"/>
</dbReference>
<name>A0ABU9C187_9BURK</name>
<dbReference type="Proteomes" id="UP001379945">
    <property type="component" value="Unassembled WGS sequence"/>
</dbReference>
<comment type="function">
    <text evidence="1">Removes C-terminal D-alanyl residues from sugar-peptide cell wall precursors.</text>
</comment>
<dbReference type="PANTHER" id="PTHR21581">
    <property type="entry name" value="D-ALANYL-D-ALANINE CARBOXYPEPTIDASE"/>
    <property type="match status" value="1"/>
</dbReference>
<keyword evidence="6" id="KW-0645">Protease</keyword>
<dbReference type="SUPFAM" id="SSF69189">
    <property type="entry name" value="Penicillin-binding protein associated domain"/>
    <property type="match status" value="1"/>
</dbReference>
<dbReference type="InterPro" id="IPR012338">
    <property type="entry name" value="Beta-lactam/transpept-like"/>
</dbReference>
<keyword evidence="8 16" id="KW-0378">Hydrolase</keyword>
<evidence type="ECO:0000256" key="4">
    <source>
        <dbReference type="ARBA" id="ARBA00012448"/>
    </source>
</evidence>
<gene>
    <name evidence="16" type="ORF">AACH00_04545</name>
</gene>
<dbReference type="PANTHER" id="PTHR21581:SF6">
    <property type="entry name" value="TRAFFICKING PROTEIN PARTICLE COMPLEX SUBUNIT 12"/>
    <property type="match status" value="1"/>
</dbReference>
<evidence type="ECO:0000256" key="10">
    <source>
        <dbReference type="ARBA" id="ARBA00022984"/>
    </source>
</evidence>
<dbReference type="SMART" id="SM00936">
    <property type="entry name" value="PBP5_C"/>
    <property type="match status" value="1"/>
</dbReference>
<evidence type="ECO:0000256" key="11">
    <source>
        <dbReference type="ARBA" id="ARBA00023316"/>
    </source>
</evidence>
<evidence type="ECO:0000256" key="5">
    <source>
        <dbReference type="ARBA" id="ARBA00022645"/>
    </source>
</evidence>
<dbReference type="Pfam" id="PF00768">
    <property type="entry name" value="Peptidase_S11"/>
    <property type="match status" value="1"/>
</dbReference>